<dbReference type="PANTHER" id="PTHR23026">
    <property type="entry name" value="NADPH NITROREDUCTASE"/>
    <property type="match status" value="1"/>
</dbReference>
<evidence type="ECO:0000313" key="2">
    <source>
        <dbReference type="EMBL" id="QUL99289.1"/>
    </source>
</evidence>
<reference evidence="2" key="1">
    <citation type="submission" date="2020-10" db="EMBL/GenBank/DDBJ databases">
        <authorList>
            <person name="Kadnikov V."/>
            <person name="Beletsky A.V."/>
            <person name="Mardanov A.V."/>
            <person name="Karnachuk O.V."/>
            <person name="Ravin N.V."/>
        </authorList>
    </citation>
    <scope>NUCLEOTIDE SEQUENCE</scope>
    <source>
        <strain evidence="2">Bu02</strain>
    </source>
</reference>
<dbReference type="SUPFAM" id="SSF55469">
    <property type="entry name" value="FMN-dependent nitroreductase-like"/>
    <property type="match status" value="2"/>
</dbReference>
<dbReference type="InterPro" id="IPR050627">
    <property type="entry name" value="Nitroreductase/BluB"/>
</dbReference>
<dbReference type="KEGG" id="fcz:IMF26_04330"/>
<dbReference type="InterPro" id="IPR000415">
    <property type="entry name" value="Nitroreductase-like"/>
</dbReference>
<dbReference type="Gene3D" id="3.40.109.10">
    <property type="entry name" value="NADH Oxidase"/>
    <property type="match status" value="1"/>
</dbReference>
<dbReference type="Pfam" id="PF14512">
    <property type="entry name" value="TM1586_NiRdase"/>
    <property type="match status" value="1"/>
</dbReference>
<dbReference type="Gene3D" id="3.40.109.30">
    <property type="entry name" value="putative nitroreductase (tm1586), domain 2"/>
    <property type="match status" value="1"/>
</dbReference>
<feature type="domain" description="Putative nitroreductase TM1586" evidence="1">
    <location>
        <begin position="11"/>
        <end position="242"/>
    </location>
</feature>
<sequence>MIAEYDARLWYDQIPLRRSVRAYDSRKVPDDTLDRLRPFLSGFSGLCRGARGVLLDDAGDVFTGIIASLGRITGVSTVAVFIGDTSVPEHMESVGYLGEGVILQATSLGLGTCWVAGTFNRNCTASRVKLGKNEKVVAVTPLGFPVEKEDAGHRLVRSLANSKKRKPLEAIFGGLPPEKWPPGCREALEAARLAPSALNRQPWFFEVTHGEITLSVQGAGSGYGSLKRLDCGIAMLHFEVAAKALGLEGHWELLKPPHVARFILHESGSGISQARG</sequence>
<gene>
    <name evidence="2" type="ORF">IMF26_04330</name>
</gene>
<organism evidence="2">
    <name type="scientific">Candidatus Fermentithermobacillus carboniphilus</name>
    <dbReference type="NCBI Taxonomy" id="3085328"/>
    <lineage>
        <taxon>Bacteria</taxon>
        <taxon>Bacillati</taxon>
        <taxon>Bacillota</taxon>
        <taxon>Candidatus Fermentithermobacillia</taxon>
        <taxon>Candidatus Fermentithermobacillales</taxon>
        <taxon>Candidatus Fermentithermobacillaceae</taxon>
        <taxon>Candidatus Fermentithermobacillus</taxon>
    </lineage>
</organism>
<name>A0AAT9LE25_9FIRM</name>
<dbReference type="GO" id="GO:0016491">
    <property type="term" value="F:oxidoreductase activity"/>
    <property type="evidence" value="ECO:0007669"/>
    <property type="project" value="InterPro"/>
</dbReference>
<dbReference type="EMBL" id="CP062796">
    <property type="protein sequence ID" value="QUL99289.1"/>
    <property type="molecule type" value="Genomic_DNA"/>
</dbReference>
<dbReference type="PANTHER" id="PTHR23026:SF123">
    <property type="entry name" value="NAD(P)H NITROREDUCTASE RV3131-RELATED"/>
    <property type="match status" value="1"/>
</dbReference>
<proteinExistence type="predicted"/>
<accession>A0AAT9LE25</accession>
<protein>
    <submittedName>
        <fullName evidence="2">Nitroreductase</fullName>
    </submittedName>
</protein>
<evidence type="ECO:0000259" key="1">
    <source>
        <dbReference type="Pfam" id="PF14512"/>
    </source>
</evidence>
<dbReference type="AlphaFoldDB" id="A0AAT9LE25"/>
<dbReference type="InterPro" id="IPR029478">
    <property type="entry name" value="TM1586_NiRdase"/>
</dbReference>
<reference evidence="2" key="2">
    <citation type="journal article" date="2023" name="Biology">
        <title>Prokaryotic Life Associated with Coal-Fire Gas Vents Revealed by Metagenomics.</title>
        <authorList>
            <person name="Kadnikov V.V."/>
            <person name="Mardanov A.V."/>
            <person name="Beletsky A.V."/>
            <person name="Karnachuk O.V."/>
            <person name="Ravin N.V."/>
        </authorList>
    </citation>
    <scope>NUCLEOTIDE SEQUENCE</scope>
    <source>
        <strain evidence="2">Bu02</strain>
    </source>
</reference>